<reference evidence="1 2" key="1">
    <citation type="journal article" date="2016" name="Mol. Biol. Evol.">
        <title>Comparative Genomics of Early-Diverging Mushroom-Forming Fungi Provides Insights into the Origins of Lignocellulose Decay Capabilities.</title>
        <authorList>
            <person name="Nagy L.G."/>
            <person name="Riley R."/>
            <person name="Tritt A."/>
            <person name="Adam C."/>
            <person name="Daum C."/>
            <person name="Floudas D."/>
            <person name="Sun H."/>
            <person name="Yadav J.S."/>
            <person name="Pangilinan J."/>
            <person name="Larsson K.H."/>
            <person name="Matsuura K."/>
            <person name="Barry K."/>
            <person name="Labutti K."/>
            <person name="Kuo R."/>
            <person name="Ohm R.A."/>
            <person name="Bhattacharya S.S."/>
            <person name="Shirouzu T."/>
            <person name="Yoshinaga Y."/>
            <person name="Martin F.M."/>
            <person name="Grigoriev I.V."/>
            <person name="Hibbett D.S."/>
        </authorList>
    </citation>
    <scope>NUCLEOTIDE SEQUENCE [LARGE SCALE GENOMIC DNA]</scope>
    <source>
        <strain evidence="1 2">L-15889</strain>
    </source>
</reference>
<gene>
    <name evidence="1" type="ORF">DAEQUDRAFT_274785</name>
</gene>
<protein>
    <submittedName>
        <fullName evidence="1">Uncharacterized protein</fullName>
    </submittedName>
</protein>
<sequence length="258" mass="29161">MCVTPDSDELLDAPARACCHSLHIYAQALTNGGIIGSDLYMCTVEKGLHLRSPFSMSVDANPEESPPPYSEVDVIIVLVRLNSMRSEQRTLPVFRATSAPIQIRCLGISDFQVATENPPEDLNPLQYRSLRQRPASDYRPDQLKGTYKLNAKCTSWGVQCGEQFLDLSVQSIAKQERYKIGSRVNTQSLVDADHVKTHLGLLGAFMDLRQKVESYPDENIPECARPLKQSHRWAWFVGLAVERFHRWLKYVRQAELAT</sequence>
<dbReference type="OrthoDB" id="2684236at2759"/>
<dbReference type="EMBL" id="KV429059">
    <property type="protein sequence ID" value="KZT69342.1"/>
    <property type="molecule type" value="Genomic_DNA"/>
</dbReference>
<organism evidence="1 2">
    <name type="scientific">Daedalea quercina L-15889</name>
    <dbReference type="NCBI Taxonomy" id="1314783"/>
    <lineage>
        <taxon>Eukaryota</taxon>
        <taxon>Fungi</taxon>
        <taxon>Dikarya</taxon>
        <taxon>Basidiomycota</taxon>
        <taxon>Agaricomycotina</taxon>
        <taxon>Agaricomycetes</taxon>
        <taxon>Polyporales</taxon>
        <taxon>Fomitopsis</taxon>
    </lineage>
</organism>
<name>A0A165QEA2_9APHY</name>
<dbReference type="STRING" id="1314783.A0A165QEA2"/>
<proteinExistence type="predicted"/>
<keyword evidence="2" id="KW-1185">Reference proteome</keyword>
<evidence type="ECO:0000313" key="1">
    <source>
        <dbReference type="EMBL" id="KZT69342.1"/>
    </source>
</evidence>
<dbReference type="Proteomes" id="UP000076727">
    <property type="component" value="Unassembled WGS sequence"/>
</dbReference>
<dbReference type="AlphaFoldDB" id="A0A165QEA2"/>
<evidence type="ECO:0000313" key="2">
    <source>
        <dbReference type="Proteomes" id="UP000076727"/>
    </source>
</evidence>
<accession>A0A165QEA2</accession>